<proteinExistence type="predicted"/>
<feature type="transmembrane region" description="Helical" evidence="1">
    <location>
        <begin position="33"/>
        <end position="51"/>
    </location>
</feature>
<sequence>MKVPIGILSILLSILGFGGLLYGTSSISHDGWNNPLILITIIGGMILVALFI</sequence>
<accession>A0A380H0K7</accession>
<evidence type="ECO:0000313" key="2">
    <source>
        <dbReference type="EMBL" id="SUM68776.1"/>
    </source>
</evidence>
<keyword evidence="3" id="KW-1185">Reference proteome</keyword>
<reference evidence="2 3" key="1">
    <citation type="submission" date="2018-06" db="EMBL/GenBank/DDBJ databases">
        <authorList>
            <consortium name="Pathogen Informatics"/>
            <person name="Doyle S."/>
        </authorList>
    </citation>
    <scope>NUCLEOTIDE SEQUENCE [LARGE SCALE GENOMIC DNA]</scope>
    <source>
        <strain evidence="2 3">NCTC11807</strain>
    </source>
</reference>
<name>A0A380H0K7_9STAP</name>
<keyword evidence="1" id="KW-0472">Membrane</keyword>
<dbReference type="EMBL" id="UHDZ01000001">
    <property type="protein sequence ID" value="SUM68776.1"/>
    <property type="molecule type" value="Genomic_DNA"/>
</dbReference>
<protein>
    <submittedName>
        <fullName evidence="2">Putative transport system protein</fullName>
    </submittedName>
</protein>
<keyword evidence="1" id="KW-0812">Transmembrane</keyword>
<organism evidence="2 3">
    <name type="scientific">Staphylococcus saccharolyticus</name>
    <dbReference type="NCBI Taxonomy" id="33028"/>
    <lineage>
        <taxon>Bacteria</taxon>
        <taxon>Bacillati</taxon>
        <taxon>Bacillota</taxon>
        <taxon>Bacilli</taxon>
        <taxon>Bacillales</taxon>
        <taxon>Staphylococcaceae</taxon>
        <taxon>Staphylococcus</taxon>
    </lineage>
</organism>
<evidence type="ECO:0000256" key="1">
    <source>
        <dbReference type="SAM" id="Phobius"/>
    </source>
</evidence>
<evidence type="ECO:0000313" key="3">
    <source>
        <dbReference type="Proteomes" id="UP000255425"/>
    </source>
</evidence>
<dbReference type="Proteomes" id="UP000255425">
    <property type="component" value="Unassembled WGS sequence"/>
</dbReference>
<keyword evidence="1" id="KW-1133">Transmembrane helix</keyword>
<dbReference type="AlphaFoldDB" id="A0A380H0K7"/>
<gene>
    <name evidence="2" type="ORF">NCTC11807_00631</name>
</gene>